<dbReference type="InterPro" id="IPR042177">
    <property type="entry name" value="Cell/Rod_1"/>
</dbReference>
<proteinExistence type="inferred from homology"/>
<dbReference type="Proteomes" id="UP001197827">
    <property type="component" value="Unassembled WGS sequence"/>
</dbReference>
<evidence type="ECO:0000313" key="12">
    <source>
        <dbReference type="Proteomes" id="UP000240974"/>
    </source>
</evidence>
<reference evidence="10" key="4">
    <citation type="submission" date="2021-10" db="EMBL/GenBank/DDBJ databases">
        <title>Collection of gut derived symbiotic bacterial strains cultured from healthy donors.</title>
        <authorList>
            <person name="Lin H."/>
            <person name="Littmann E."/>
            <person name="Kohout C."/>
            <person name="Pamer E.G."/>
        </authorList>
    </citation>
    <scope>NUCLEOTIDE SEQUENCE</scope>
    <source>
        <strain evidence="10">DFI.5.2</strain>
    </source>
</reference>
<comment type="function">
    <text evidence="5">Involved in formation and maintenance of cell shape.</text>
</comment>
<feature type="coiled-coil region" evidence="6">
    <location>
        <begin position="80"/>
        <end position="107"/>
    </location>
</feature>
<dbReference type="Gene3D" id="2.40.10.350">
    <property type="entry name" value="Rod shape-determining protein MreC, domain 2"/>
    <property type="match status" value="1"/>
</dbReference>
<dbReference type="GeneID" id="70579289"/>
<dbReference type="PANTHER" id="PTHR34138">
    <property type="entry name" value="CELL SHAPE-DETERMINING PROTEIN MREC"/>
    <property type="match status" value="1"/>
</dbReference>
<protein>
    <recommendedName>
        <fullName evidence="2 5">Cell shape-determining protein MreC</fullName>
    </recommendedName>
    <alternativeName>
        <fullName evidence="4 5">Cell shape protein MreC</fullName>
    </alternativeName>
</protein>
<evidence type="ECO:0000313" key="11">
    <source>
        <dbReference type="EMBL" id="PST40930.1"/>
    </source>
</evidence>
<evidence type="ECO:0000256" key="4">
    <source>
        <dbReference type="ARBA" id="ARBA00032089"/>
    </source>
</evidence>
<reference evidence="9" key="2">
    <citation type="journal article" date="2020" name="Microbiol. Resour. Announc.">
        <title>Complete Genome Sequence of Faecalibacillus intestinalis JCM 34082, Isolated from Feces from a Healthy Japanese Female.</title>
        <authorList>
            <person name="Sakamoto M."/>
            <person name="Ikeyama N."/>
            <person name="Toyoda A."/>
            <person name="Murakami T."/>
            <person name="Mori H."/>
            <person name="Ohkuma M."/>
        </authorList>
    </citation>
    <scope>NUCLEOTIDE SEQUENCE</scope>
    <source>
        <strain evidence="9">14EGH31</strain>
    </source>
</reference>
<feature type="domain" description="Rod shape-determining protein MreC beta-barrel core" evidence="8">
    <location>
        <begin position="127"/>
        <end position="278"/>
    </location>
</feature>
<gene>
    <name evidence="11" type="primary">mreC</name>
    <name evidence="11" type="ORF">C7U54_07905</name>
    <name evidence="9" type="ORF">Fi14EGH31_08490</name>
    <name evidence="10" type="ORF">LJD74_12600</name>
</gene>
<dbReference type="AlphaFoldDB" id="A0A2T3G070"/>
<keyword evidence="7" id="KW-1133">Transmembrane helix</keyword>
<keyword evidence="3 5" id="KW-0133">Cell shape</keyword>
<evidence type="ECO:0000256" key="2">
    <source>
        <dbReference type="ARBA" id="ARBA00013855"/>
    </source>
</evidence>
<evidence type="ECO:0000256" key="6">
    <source>
        <dbReference type="SAM" id="Coils"/>
    </source>
</evidence>
<keyword evidence="6" id="KW-0175">Coiled coil</keyword>
<evidence type="ECO:0000313" key="13">
    <source>
        <dbReference type="Proteomes" id="UP000593842"/>
    </source>
</evidence>
<dbReference type="Gene3D" id="2.40.10.340">
    <property type="entry name" value="Rod shape-determining protein MreC, domain 1"/>
    <property type="match status" value="1"/>
</dbReference>
<evidence type="ECO:0000256" key="1">
    <source>
        <dbReference type="ARBA" id="ARBA00009369"/>
    </source>
</evidence>
<dbReference type="PANTHER" id="PTHR34138:SF1">
    <property type="entry name" value="CELL SHAPE-DETERMINING PROTEIN MREC"/>
    <property type="match status" value="1"/>
</dbReference>
<feature type="transmembrane region" description="Helical" evidence="7">
    <location>
        <begin position="12"/>
        <end position="31"/>
    </location>
</feature>
<evidence type="ECO:0000256" key="3">
    <source>
        <dbReference type="ARBA" id="ARBA00022960"/>
    </source>
</evidence>
<dbReference type="EMBL" id="PYLQ01000009">
    <property type="protein sequence ID" value="PST40930.1"/>
    <property type="molecule type" value="Genomic_DNA"/>
</dbReference>
<dbReference type="GO" id="GO:0005886">
    <property type="term" value="C:plasma membrane"/>
    <property type="evidence" value="ECO:0007669"/>
    <property type="project" value="TreeGrafter"/>
</dbReference>
<dbReference type="Pfam" id="PF04085">
    <property type="entry name" value="MreC"/>
    <property type="match status" value="1"/>
</dbReference>
<dbReference type="InterPro" id="IPR007221">
    <property type="entry name" value="MreC"/>
</dbReference>
<dbReference type="Proteomes" id="UP000593842">
    <property type="component" value="Chromosome"/>
</dbReference>
<evidence type="ECO:0000259" key="8">
    <source>
        <dbReference type="Pfam" id="PF04085"/>
    </source>
</evidence>
<reference evidence="11 12" key="1">
    <citation type="journal article" date="2019" name="Int. J. Syst. Evol. Microbiol.">
        <title>Faecalibacillus intestinalis gen. nov., sp. nov. and Faecalibacillus faecis sp. nov., isolated from human faeces.</title>
        <authorList>
            <person name="Seo B."/>
            <person name="Jeon K."/>
            <person name="Baek I."/>
            <person name="Lee Y.M."/>
            <person name="Baek K."/>
            <person name="Ko G."/>
        </authorList>
    </citation>
    <scope>NUCLEOTIDE SEQUENCE [LARGE SCALE GENOMIC DNA]</scope>
    <source>
        <strain evidence="11 12">SNUG30099</strain>
    </source>
</reference>
<sequence length="285" mass="31954">MNNRRKKRNKRIIIGVFVVVILVSVIGFFVGRKQSRLEKTLSNSISMIEYYIIKKPISFVNDIFNEYNDLKDVYDENRILKEKLDSYVNVESENEVLQSEIKKLKKLTEMDYLPNDYKTKAASVQIRDQTNWNDEITIDAGSLNNVQEGMAVCDSKGMIGVVSHVTEISSTVSLLTSENPSNQIPVMIINGDQTIYGLLKNYDVNKKVLNITLLSGIDKLEKNAKVYTSGLGGDGKCPKGIYIGKAKKLVTQSDGTTMTLTVKMAAQFKDLSYVSVVKKVNGNEE</sequence>
<accession>A0A2T3G070</accession>
<dbReference type="EMBL" id="AP024085">
    <property type="protein sequence ID" value="BCL57137.1"/>
    <property type="molecule type" value="Genomic_DNA"/>
</dbReference>
<dbReference type="InterPro" id="IPR055342">
    <property type="entry name" value="MreC_beta-barrel_core"/>
</dbReference>
<dbReference type="KEGG" id="fit:Fi14EGH31_08490"/>
<name>A0A2T3G070_9FIRM</name>
<organism evidence="11 12">
    <name type="scientific">Faecalibacillus intestinalis</name>
    <dbReference type="NCBI Taxonomy" id="1982626"/>
    <lineage>
        <taxon>Bacteria</taxon>
        <taxon>Bacillati</taxon>
        <taxon>Bacillota</taxon>
        <taxon>Erysipelotrichia</taxon>
        <taxon>Erysipelotrichales</taxon>
        <taxon>Coprobacillaceae</taxon>
        <taxon>Faecalibacillus</taxon>
    </lineage>
</organism>
<dbReference type="EMBL" id="JAJDKQ010000032">
    <property type="protein sequence ID" value="MCB8562823.1"/>
    <property type="molecule type" value="Genomic_DNA"/>
</dbReference>
<dbReference type="NCBIfam" id="TIGR00219">
    <property type="entry name" value="mreC"/>
    <property type="match status" value="1"/>
</dbReference>
<reference evidence="13" key="3">
    <citation type="submission" date="2020-09" db="EMBL/GenBank/DDBJ databases">
        <title>Complete genome sequencing of Faecalibacillus intestinalis strain 14EGH31.</title>
        <authorList>
            <person name="Sakamoto M."/>
            <person name="Murakami T."/>
            <person name="Mori H."/>
        </authorList>
    </citation>
    <scope>NUCLEOTIDE SEQUENCE [LARGE SCALE GENOMIC DNA]</scope>
    <source>
        <strain evidence="13">14EGH31</strain>
    </source>
</reference>
<keyword evidence="12" id="KW-1185">Reference proteome</keyword>
<dbReference type="GO" id="GO:0008360">
    <property type="term" value="P:regulation of cell shape"/>
    <property type="evidence" value="ECO:0007669"/>
    <property type="project" value="UniProtKB-KW"/>
</dbReference>
<evidence type="ECO:0000313" key="10">
    <source>
        <dbReference type="EMBL" id="MCB8562823.1"/>
    </source>
</evidence>
<dbReference type="PIRSF" id="PIRSF038471">
    <property type="entry name" value="MreC"/>
    <property type="match status" value="1"/>
</dbReference>
<evidence type="ECO:0000256" key="7">
    <source>
        <dbReference type="SAM" id="Phobius"/>
    </source>
</evidence>
<dbReference type="Proteomes" id="UP000240974">
    <property type="component" value="Unassembled WGS sequence"/>
</dbReference>
<evidence type="ECO:0000313" key="9">
    <source>
        <dbReference type="EMBL" id="BCL57137.1"/>
    </source>
</evidence>
<dbReference type="InterPro" id="IPR042175">
    <property type="entry name" value="Cell/Rod_MreC_2"/>
</dbReference>
<dbReference type="RefSeq" id="WP_107029924.1">
    <property type="nucleotide sequence ID" value="NZ_AP024085.1"/>
</dbReference>
<evidence type="ECO:0000256" key="5">
    <source>
        <dbReference type="PIRNR" id="PIRNR038471"/>
    </source>
</evidence>
<keyword evidence="7" id="KW-0812">Transmembrane</keyword>
<keyword evidence="7" id="KW-0472">Membrane</keyword>
<comment type="similarity">
    <text evidence="1 5">Belongs to the MreC family.</text>
</comment>